<evidence type="ECO:0000313" key="1">
    <source>
        <dbReference type="EMBL" id="AWU93864.1"/>
    </source>
</evidence>
<organism evidence="1 2">
    <name type="scientific">Azospirillum ramasamyi</name>
    <dbReference type="NCBI Taxonomy" id="682998"/>
    <lineage>
        <taxon>Bacteria</taxon>
        <taxon>Pseudomonadati</taxon>
        <taxon>Pseudomonadota</taxon>
        <taxon>Alphaproteobacteria</taxon>
        <taxon>Rhodospirillales</taxon>
        <taxon>Azospirillaceae</taxon>
        <taxon>Azospirillum</taxon>
    </lineage>
</organism>
<dbReference type="KEGG" id="azm:DM194_06065"/>
<name>A0A2U9S2Q4_9PROT</name>
<evidence type="ECO:0008006" key="3">
    <source>
        <dbReference type="Google" id="ProtNLM"/>
    </source>
</evidence>
<accession>A0A2U9S2Q4</accession>
<gene>
    <name evidence="1" type="ORF">DM194_06065</name>
</gene>
<dbReference type="InterPro" id="IPR021451">
    <property type="entry name" value="DUF3102"/>
</dbReference>
<dbReference type="OrthoDB" id="7361648at2"/>
<dbReference type="RefSeq" id="WP_111066403.1">
    <property type="nucleotide sequence ID" value="NZ_CP029829.1"/>
</dbReference>
<keyword evidence="2" id="KW-1185">Reference proteome</keyword>
<dbReference type="Pfam" id="PF11300">
    <property type="entry name" value="DUF3102"/>
    <property type="match status" value="1"/>
</dbReference>
<dbReference type="AlphaFoldDB" id="A0A2U9S2Q4"/>
<reference evidence="1 2" key="1">
    <citation type="journal article" date="2019" name="Int. J. Syst. Evol. Microbiol.">
        <title>Azospirillum ramasamyi sp. nov., a novel diazotrophic bacterium isolated from fermented bovine products.</title>
        <authorList>
            <person name="Anandham R."/>
            <person name="Heo J."/>
            <person name="Krishnamoorthy R."/>
            <person name="SenthilKumar M."/>
            <person name="Gopal N.O."/>
            <person name="Kim S.J."/>
            <person name="Kwon S.W."/>
        </authorList>
    </citation>
    <scope>NUCLEOTIDE SEQUENCE [LARGE SCALE GENOMIC DNA]</scope>
    <source>
        <strain evidence="1 2">M2T2B2</strain>
    </source>
</reference>
<dbReference type="Proteomes" id="UP000249605">
    <property type="component" value="Chromosome"/>
</dbReference>
<evidence type="ECO:0000313" key="2">
    <source>
        <dbReference type="Proteomes" id="UP000249605"/>
    </source>
</evidence>
<protein>
    <recommendedName>
        <fullName evidence="3">DUF3102 domain-containing protein</fullName>
    </recommendedName>
</protein>
<dbReference type="EMBL" id="CP029829">
    <property type="protein sequence ID" value="AWU93864.1"/>
    <property type="molecule type" value="Genomic_DNA"/>
</dbReference>
<sequence length="222" mass="25225">MLPTIAVDLPFLAREVNDAHAQTQYHAKGMLLEAKRAGEALVKAKGLCPHGTFKDWVQAHCRLSYRQATAYMRVAKLSKDADLRTFDGGIDAFLQTFATKRIKDPAPEFTHRDADYVLRIHVLAERGAEHERDVAADKLTQTAERFGMTAEAMVKQAHKLRPNNDLTDAEKEARTFEECLKAQASAFQEREAIFRELEEQFSNTPKEDLLRILTDLRIKGVW</sequence>
<proteinExistence type="predicted"/>